<gene>
    <name evidence="1" type="ORF">GMARGA_LOCUS38388</name>
</gene>
<name>A0ABN7X3P0_GIGMA</name>
<dbReference type="EMBL" id="CAJVQB010085331">
    <property type="protein sequence ID" value="CAG8846887.1"/>
    <property type="molecule type" value="Genomic_DNA"/>
</dbReference>
<evidence type="ECO:0000313" key="1">
    <source>
        <dbReference type="EMBL" id="CAG8846887.1"/>
    </source>
</evidence>
<organism evidence="1 2">
    <name type="scientific">Gigaspora margarita</name>
    <dbReference type="NCBI Taxonomy" id="4874"/>
    <lineage>
        <taxon>Eukaryota</taxon>
        <taxon>Fungi</taxon>
        <taxon>Fungi incertae sedis</taxon>
        <taxon>Mucoromycota</taxon>
        <taxon>Glomeromycotina</taxon>
        <taxon>Glomeromycetes</taxon>
        <taxon>Diversisporales</taxon>
        <taxon>Gigasporaceae</taxon>
        <taxon>Gigaspora</taxon>
    </lineage>
</organism>
<proteinExistence type="predicted"/>
<protein>
    <submittedName>
        <fullName evidence="1">17297_t:CDS:1</fullName>
    </submittedName>
</protein>
<feature type="non-terminal residue" evidence="1">
    <location>
        <position position="1"/>
    </location>
</feature>
<accession>A0ABN7X3P0</accession>
<reference evidence="1 2" key="1">
    <citation type="submission" date="2021-06" db="EMBL/GenBank/DDBJ databases">
        <authorList>
            <person name="Kallberg Y."/>
            <person name="Tangrot J."/>
            <person name="Rosling A."/>
        </authorList>
    </citation>
    <scope>NUCLEOTIDE SEQUENCE [LARGE SCALE GENOMIC DNA]</scope>
    <source>
        <strain evidence="1 2">120-4 pot B 10/14</strain>
    </source>
</reference>
<feature type="non-terminal residue" evidence="1">
    <location>
        <position position="41"/>
    </location>
</feature>
<evidence type="ECO:0000313" key="2">
    <source>
        <dbReference type="Proteomes" id="UP000789901"/>
    </source>
</evidence>
<comment type="caution">
    <text evidence="1">The sequence shown here is derived from an EMBL/GenBank/DDBJ whole genome shotgun (WGS) entry which is preliminary data.</text>
</comment>
<dbReference type="Proteomes" id="UP000789901">
    <property type="component" value="Unassembled WGS sequence"/>
</dbReference>
<keyword evidence="2" id="KW-1185">Reference proteome</keyword>
<sequence>KKSVIENVNNENIQIDESQQMIVADPLVTKYCGRPLIKRLK</sequence>